<evidence type="ECO:0000259" key="1">
    <source>
        <dbReference type="Pfam" id="PF07727"/>
    </source>
</evidence>
<reference evidence="2" key="1">
    <citation type="submission" date="2021-03" db="EMBL/GenBank/DDBJ databases">
        <title>Draft genome sequence of rust myrtle Austropuccinia psidii MF-1, a brazilian biotype.</title>
        <authorList>
            <person name="Quecine M.C."/>
            <person name="Pachon D.M.R."/>
            <person name="Bonatelli M.L."/>
            <person name="Correr F.H."/>
            <person name="Franceschini L.M."/>
            <person name="Leite T.F."/>
            <person name="Margarido G.R.A."/>
            <person name="Almeida C.A."/>
            <person name="Ferrarezi J.A."/>
            <person name="Labate C.A."/>
        </authorList>
    </citation>
    <scope>NUCLEOTIDE SEQUENCE</scope>
    <source>
        <strain evidence="2">MF-1</strain>
    </source>
</reference>
<feature type="domain" description="Reverse transcriptase Ty1/copia-type" evidence="1">
    <location>
        <begin position="197"/>
        <end position="343"/>
    </location>
</feature>
<proteinExistence type="predicted"/>
<accession>A0A9Q3FLI8</accession>
<sequence>MSMWTALVTTDLVQTRNEEYNWFSEVFTTDKFPSLDDKPNVPTFSRWVEISQEDDETFFDFKEIGPEDADVVNLANQINKASPPAGQPEMPEGSSSRYADTHRRIKFICPQHPTLIQGDVDAQNIFPYSRRPKTFIASVAAVPASYSRAIAGSKSSLWIDAIHKELDAMKRLEVWDVIPLKDDLKTPSLPASSYRILDEDVYLSMPQGLPVCRKSHCLKLKKDIYGLRQAPLAWYKRLTAWLICSGFTASVSDPCMFFQKTTPPIWLFFHIDDITFFRSELSSFKEDIKYKFDIKDLGKADLMLGIKLNHVDDGLIISQTHYFESVLALYDMSYCRPVATPMVPNSHLKDSSLEEFSASKALNANYRSAIGSLSYLSVATRPDISFAVSSLSEKPGIEHWNAFLHVL</sequence>
<evidence type="ECO:0000313" key="3">
    <source>
        <dbReference type="Proteomes" id="UP000765509"/>
    </source>
</evidence>
<dbReference type="Pfam" id="PF07727">
    <property type="entry name" value="RVT_2"/>
    <property type="match status" value="1"/>
</dbReference>
<dbReference type="InterPro" id="IPR013103">
    <property type="entry name" value="RVT_2"/>
</dbReference>
<comment type="caution">
    <text evidence="2">The sequence shown here is derived from an EMBL/GenBank/DDBJ whole genome shotgun (WGS) entry which is preliminary data.</text>
</comment>
<keyword evidence="3" id="KW-1185">Reference proteome</keyword>
<dbReference type="AlphaFoldDB" id="A0A9Q3FLI8"/>
<protein>
    <recommendedName>
        <fullName evidence="1">Reverse transcriptase Ty1/copia-type domain-containing protein</fullName>
    </recommendedName>
</protein>
<name>A0A9Q3FLI8_9BASI</name>
<dbReference type="EMBL" id="AVOT02047135">
    <property type="protein sequence ID" value="MBW0542416.1"/>
    <property type="molecule type" value="Genomic_DNA"/>
</dbReference>
<evidence type="ECO:0000313" key="2">
    <source>
        <dbReference type="EMBL" id="MBW0542416.1"/>
    </source>
</evidence>
<gene>
    <name evidence="2" type="ORF">O181_082131</name>
</gene>
<organism evidence="2 3">
    <name type="scientific">Austropuccinia psidii MF-1</name>
    <dbReference type="NCBI Taxonomy" id="1389203"/>
    <lineage>
        <taxon>Eukaryota</taxon>
        <taxon>Fungi</taxon>
        <taxon>Dikarya</taxon>
        <taxon>Basidiomycota</taxon>
        <taxon>Pucciniomycotina</taxon>
        <taxon>Pucciniomycetes</taxon>
        <taxon>Pucciniales</taxon>
        <taxon>Sphaerophragmiaceae</taxon>
        <taxon>Austropuccinia</taxon>
    </lineage>
</organism>
<dbReference type="Proteomes" id="UP000765509">
    <property type="component" value="Unassembled WGS sequence"/>
</dbReference>